<evidence type="ECO:0000313" key="11">
    <source>
        <dbReference type="Proteomes" id="UP001589609"/>
    </source>
</evidence>
<dbReference type="CDD" id="cd02440">
    <property type="entry name" value="AdoMet_MTases"/>
    <property type="match status" value="1"/>
</dbReference>
<keyword evidence="6 8" id="KW-0949">S-adenosyl-L-methionine</keyword>
<evidence type="ECO:0000256" key="1">
    <source>
        <dbReference type="ARBA" id="ARBA00000852"/>
    </source>
</evidence>
<evidence type="ECO:0000256" key="2">
    <source>
        <dbReference type="ARBA" id="ARBA00004746"/>
    </source>
</evidence>
<keyword evidence="7 8" id="KW-0093">Biotin biosynthesis</keyword>
<dbReference type="GO" id="GO:0032259">
    <property type="term" value="P:methylation"/>
    <property type="evidence" value="ECO:0007669"/>
    <property type="project" value="UniProtKB-KW"/>
</dbReference>
<evidence type="ECO:0000256" key="6">
    <source>
        <dbReference type="ARBA" id="ARBA00022691"/>
    </source>
</evidence>
<dbReference type="HAMAP" id="MF_00835">
    <property type="entry name" value="BioC"/>
    <property type="match status" value="1"/>
</dbReference>
<evidence type="ECO:0000256" key="8">
    <source>
        <dbReference type="HAMAP-Rule" id="MF_00835"/>
    </source>
</evidence>
<comment type="function">
    <text evidence="8">Converts the free carboxyl group of a malonyl-thioester to its methyl ester by transfer of a methyl group from S-adenosyl-L-methionine (SAM). It allows to synthesize pimeloyl-ACP via the fatty acid synthetic pathway.</text>
</comment>
<evidence type="ECO:0000256" key="5">
    <source>
        <dbReference type="ARBA" id="ARBA00022679"/>
    </source>
</evidence>
<comment type="catalytic activity">
    <reaction evidence="1 8">
        <text>malonyl-[ACP] + S-adenosyl-L-methionine = malonyl-[ACP] methyl ester + S-adenosyl-L-homocysteine</text>
        <dbReference type="Rhea" id="RHEA:17105"/>
        <dbReference type="Rhea" id="RHEA-COMP:9623"/>
        <dbReference type="Rhea" id="RHEA-COMP:9954"/>
        <dbReference type="ChEBI" id="CHEBI:57856"/>
        <dbReference type="ChEBI" id="CHEBI:59789"/>
        <dbReference type="ChEBI" id="CHEBI:78449"/>
        <dbReference type="ChEBI" id="CHEBI:78845"/>
        <dbReference type="EC" id="2.1.1.197"/>
    </reaction>
</comment>
<protein>
    <recommendedName>
        <fullName evidence="3 8">Malonyl-[acyl-carrier protein] O-methyltransferase</fullName>
        <shortName evidence="8">Malonyl-ACP O-methyltransferase</shortName>
        <ecNumber evidence="3 8">2.1.1.197</ecNumber>
    </recommendedName>
    <alternativeName>
        <fullName evidence="8">Biotin synthesis protein BioC</fullName>
    </alternativeName>
</protein>
<organism evidence="10 11">
    <name type="scientific">Ectobacillus funiculus</name>
    <dbReference type="NCBI Taxonomy" id="137993"/>
    <lineage>
        <taxon>Bacteria</taxon>
        <taxon>Bacillati</taxon>
        <taxon>Bacillota</taxon>
        <taxon>Bacilli</taxon>
        <taxon>Bacillales</taxon>
        <taxon>Bacillaceae</taxon>
        <taxon>Ectobacillus</taxon>
    </lineage>
</organism>
<dbReference type="Proteomes" id="UP001589609">
    <property type="component" value="Unassembled WGS sequence"/>
</dbReference>
<evidence type="ECO:0000259" key="9">
    <source>
        <dbReference type="Pfam" id="PF08241"/>
    </source>
</evidence>
<evidence type="ECO:0000256" key="3">
    <source>
        <dbReference type="ARBA" id="ARBA00012327"/>
    </source>
</evidence>
<dbReference type="EMBL" id="JBHMAF010000189">
    <property type="protein sequence ID" value="MFB9761284.1"/>
    <property type="molecule type" value="Genomic_DNA"/>
</dbReference>
<dbReference type="EC" id="2.1.1.197" evidence="3 8"/>
<comment type="similarity">
    <text evidence="8">Belongs to the methyltransferase superfamily.</text>
</comment>
<keyword evidence="4 8" id="KW-0489">Methyltransferase</keyword>
<dbReference type="SUPFAM" id="SSF53335">
    <property type="entry name" value="S-adenosyl-L-methionine-dependent methyltransferases"/>
    <property type="match status" value="1"/>
</dbReference>
<dbReference type="GO" id="GO:0102130">
    <property type="term" value="F:malonyl-CoA methyltransferase activity"/>
    <property type="evidence" value="ECO:0007669"/>
    <property type="project" value="UniProtKB-EC"/>
</dbReference>
<comment type="pathway">
    <text evidence="2 8">Cofactor biosynthesis; biotin biosynthesis.</text>
</comment>
<name>A0ABV5WKX0_9BACI</name>
<reference evidence="10 11" key="1">
    <citation type="submission" date="2024-09" db="EMBL/GenBank/DDBJ databases">
        <authorList>
            <person name="Sun Q."/>
            <person name="Mori K."/>
        </authorList>
    </citation>
    <scope>NUCLEOTIDE SEQUENCE [LARGE SCALE GENOMIC DNA]</scope>
    <source>
        <strain evidence="10 11">JCM 11201</strain>
    </source>
</reference>
<evidence type="ECO:0000256" key="7">
    <source>
        <dbReference type="ARBA" id="ARBA00022756"/>
    </source>
</evidence>
<dbReference type="PANTHER" id="PTHR43861">
    <property type="entry name" value="TRANS-ACONITATE 2-METHYLTRANSFERASE-RELATED"/>
    <property type="match status" value="1"/>
</dbReference>
<sequence length="273" mass="31186">MINKQLLKKRFSKHAKTYDDYAHVQKTMAKQLIDSLPQHLVERQINILEIGCGSGYLTQLLCKAFPKARILAIDLAPGMIDVAQERIQEERVTFLCGDIEEIVLTGSYDLILSNATFQWLNHPRRVIQRLFTLLKPDGIFAFSTFGAKTFQELHAAYQHAKEKLGLQLNSSPGQSFYSLEELNTLCKQVLNSANSCSFEIIKTEQLELESFPSTRAFFNSIQKIGASNSNQEHSCQRPSFLRELMNLYETHYRDEKGVRATYHCLFITIVKGT</sequence>
<accession>A0ABV5WKX0</accession>
<evidence type="ECO:0000256" key="4">
    <source>
        <dbReference type="ARBA" id="ARBA00022603"/>
    </source>
</evidence>
<gene>
    <name evidence="8 10" type="primary">bioC</name>
    <name evidence="10" type="ORF">ACFFMS_23835</name>
</gene>
<dbReference type="InterPro" id="IPR011814">
    <property type="entry name" value="BioC"/>
</dbReference>
<dbReference type="Gene3D" id="3.40.50.150">
    <property type="entry name" value="Vaccinia Virus protein VP39"/>
    <property type="match status" value="1"/>
</dbReference>
<keyword evidence="5 8" id="KW-0808">Transferase</keyword>
<feature type="domain" description="Methyltransferase type 11" evidence="9">
    <location>
        <begin position="48"/>
        <end position="142"/>
    </location>
</feature>
<keyword evidence="11" id="KW-1185">Reference proteome</keyword>
<evidence type="ECO:0000313" key="10">
    <source>
        <dbReference type="EMBL" id="MFB9761284.1"/>
    </source>
</evidence>
<dbReference type="RefSeq" id="WP_379951474.1">
    <property type="nucleotide sequence ID" value="NZ_JBHMAF010000189.1"/>
</dbReference>
<dbReference type="NCBIfam" id="TIGR02072">
    <property type="entry name" value="BioC"/>
    <property type="match status" value="1"/>
</dbReference>
<dbReference type="Pfam" id="PF08241">
    <property type="entry name" value="Methyltransf_11"/>
    <property type="match status" value="1"/>
</dbReference>
<comment type="caution">
    <text evidence="10">The sequence shown here is derived from an EMBL/GenBank/DDBJ whole genome shotgun (WGS) entry which is preliminary data.</text>
</comment>
<proteinExistence type="inferred from homology"/>
<dbReference type="InterPro" id="IPR029063">
    <property type="entry name" value="SAM-dependent_MTases_sf"/>
</dbReference>
<dbReference type="InterPro" id="IPR013216">
    <property type="entry name" value="Methyltransf_11"/>
</dbReference>